<organism evidence="1">
    <name type="scientific">mine drainage metagenome</name>
    <dbReference type="NCBI Taxonomy" id="410659"/>
    <lineage>
        <taxon>unclassified sequences</taxon>
        <taxon>metagenomes</taxon>
        <taxon>ecological metagenomes</taxon>
    </lineage>
</organism>
<gene>
    <name evidence="1" type="ORF">GALL_551960</name>
</gene>
<dbReference type="EMBL" id="MLJW01009158">
    <property type="protein sequence ID" value="OIQ63263.1"/>
    <property type="molecule type" value="Genomic_DNA"/>
</dbReference>
<name>A0A1J5P611_9ZZZZ</name>
<dbReference type="AlphaFoldDB" id="A0A1J5P611"/>
<sequence>MELELMQNIVRVEEVFTLYVKGNYRLVVGEKAHLKCISLVDTSL</sequence>
<protein>
    <submittedName>
        <fullName evidence="1">Uncharacterized protein</fullName>
    </submittedName>
</protein>
<proteinExistence type="predicted"/>
<evidence type="ECO:0000313" key="1">
    <source>
        <dbReference type="EMBL" id="OIQ63263.1"/>
    </source>
</evidence>
<accession>A0A1J5P611</accession>
<comment type="caution">
    <text evidence="1">The sequence shown here is derived from an EMBL/GenBank/DDBJ whole genome shotgun (WGS) entry which is preliminary data.</text>
</comment>
<reference evidence="1" key="1">
    <citation type="submission" date="2016-10" db="EMBL/GenBank/DDBJ databases">
        <title>Sequence of Gallionella enrichment culture.</title>
        <authorList>
            <person name="Poehlein A."/>
            <person name="Muehling M."/>
            <person name="Daniel R."/>
        </authorList>
    </citation>
    <scope>NUCLEOTIDE SEQUENCE</scope>
</reference>